<gene>
    <name evidence="1" type="ORF">DI616_08770</name>
</gene>
<dbReference type="AlphaFoldDB" id="A0A533IBY5"/>
<reference evidence="1 2" key="1">
    <citation type="journal article" date="2017" name="Nat. Commun.">
        <title>In situ click chemistry generation of cyclooxygenase-2 inhibitors.</title>
        <authorList>
            <person name="Bhardwaj A."/>
            <person name="Kaur J."/>
            <person name="Wuest M."/>
            <person name="Wuest F."/>
        </authorList>
    </citation>
    <scope>NUCLEOTIDE SEQUENCE [LARGE SCALE GENOMIC DNA]</scope>
    <source>
        <strain evidence="1">S2_012_000_R3_94</strain>
    </source>
</reference>
<sequence length="296" mass="33146">MRRNFIDHPRLDSAIALQLSLTSPPLGPYIETLTRLLLRHLPDMRLGERALPELEDPRWAHEKAEQGARLFRLGTEGELEARRMICEFLIDFEALVQISADPTHSYSDYARRHLRGALHWKPGQDDSYPSPRISQHLGLDRFLSRAHKAKQRAQGGRPFARPAIVKAGKLTGTRAVSYAEIVSLGREAQNCLSDDWTVKKKIRLGRDIWALRAVNRVVAVIEVDETGTICELRGVANADSIAGHGADLVSWCQKAGLKVRDDVTVPLTDFLPKALRVPTNDQDRIAWDLLFGAEAA</sequence>
<comment type="caution">
    <text evidence="1">The sequence shown here is derived from an EMBL/GenBank/DDBJ whole genome shotgun (WGS) entry which is preliminary data.</text>
</comment>
<name>A0A533IBY5_PARDE</name>
<dbReference type="EMBL" id="VAFL01000005">
    <property type="protein sequence ID" value="TKW67148.1"/>
    <property type="molecule type" value="Genomic_DNA"/>
</dbReference>
<evidence type="ECO:0000313" key="2">
    <source>
        <dbReference type="Proteomes" id="UP000315344"/>
    </source>
</evidence>
<organism evidence="1 2">
    <name type="scientific">Paracoccus denitrificans</name>
    <dbReference type="NCBI Taxonomy" id="266"/>
    <lineage>
        <taxon>Bacteria</taxon>
        <taxon>Pseudomonadati</taxon>
        <taxon>Pseudomonadota</taxon>
        <taxon>Alphaproteobacteria</taxon>
        <taxon>Rhodobacterales</taxon>
        <taxon>Paracoccaceae</taxon>
        <taxon>Paracoccus</taxon>
    </lineage>
</organism>
<dbReference type="Proteomes" id="UP000315344">
    <property type="component" value="Unassembled WGS sequence"/>
</dbReference>
<evidence type="ECO:0000313" key="1">
    <source>
        <dbReference type="EMBL" id="TKW67148.1"/>
    </source>
</evidence>
<protein>
    <submittedName>
        <fullName evidence="1">Uncharacterized protein</fullName>
    </submittedName>
</protein>
<proteinExistence type="predicted"/>
<accession>A0A533IBY5</accession>